<keyword evidence="2" id="KW-0472">Membrane</keyword>
<dbReference type="EMBL" id="VDGT01000027">
    <property type="protein sequence ID" value="TNM25843.1"/>
    <property type="molecule type" value="Genomic_DNA"/>
</dbReference>
<keyword evidence="5" id="KW-1185">Reference proteome</keyword>
<dbReference type="Proteomes" id="UP000311713">
    <property type="component" value="Unassembled WGS sequence"/>
</dbReference>
<evidence type="ECO:0008006" key="6">
    <source>
        <dbReference type="Google" id="ProtNLM"/>
    </source>
</evidence>
<accession>A0A5C4URD3</accession>
<evidence type="ECO:0000256" key="1">
    <source>
        <dbReference type="SAM" id="MobiDB-lite"/>
    </source>
</evidence>
<feature type="transmembrane region" description="Helical" evidence="2">
    <location>
        <begin position="122"/>
        <end position="143"/>
    </location>
</feature>
<organism evidence="4 5">
    <name type="scientific">Streptomyces sedi</name>
    <dbReference type="NCBI Taxonomy" id="555059"/>
    <lineage>
        <taxon>Bacteria</taxon>
        <taxon>Bacillati</taxon>
        <taxon>Actinomycetota</taxon>
        <taxon>Actinomycetes</taxon>
        <taxon>Kitasatosporales</taxon>
        <taxon>Streptomycetaceae</taxon>
        <taxon>Streptomyces</taxon>
    </lineage>
</organism>
<feature type="region of interest" description="Disordered" evidence="1">
    <location>
        <begin position="419"/>
        <end position="483"/>
    </location>
</feature>
<feature type="transmembrane region" description="Helical" evidence="2">
    <location>
        <begin position="283"/>
        <end position="306"/>
    </location>
</feature>
<evidence type="ECO:0000313" key="4">
    <source>
        <dbReference type="EMBL" id="TNM25843.1"/>
    </source>
</evidence>
<feature type="transmembrane region" description="Helical" evidence="2">
    <location>
        <begin position="318"/>
        <end position="343"/>
    </location>
</feature>
<keyword evidence="2" id="KW-0812">Transmembrane</keyword>
<sequence>MRPAGTVIASVLLALLVVLSGAGHAAADDATGANECEDALLGEWACGVLNDIPVVDEVYGYLGDVQRDKAEAAADALGDVVPDDFIEAWVTGMAESTVSLLTHIQAVGERVTRPAFDQDWWVSQYATSFGLSLVLLGFLLVWITGRLAAAGSSATGMDLLRQSGWRLVLVVPLISVGPLLLLELQLASAELARGFADEGVGHAGSAVERLMDLIVEKAGDWGVFGGTVLALLLFLCILCLGLVTLIEMAIAQWGLHLAGLLVPLVLVAWVYPPWSAALRRLAGLIGGLMLLPGFIYFFFHTIWAAFDAMLADHPEDDGLTILLFLLVGLLMIDAFPMVAMWLMSLAVPGGTGMDPELRGTVTHPSAGEMVAGFAERFEQRADRIGESSRTETAAGASSDRPDEAEQVAAVAAGGGAGAAALAAERQLDDESADGGAESTGPVAADPGRPGDTIGLAGERDDAPPPDGAERVPARAERDGEEER</sequence>
<keyword evidence="2" id="KW-1133">Transmembrane helix</keyword>
<dbReference type="AlphaFoldDB" id="A0A5C4URD3"/>
<feature type="transmembrane region" description="Helical" evidence="2">
    <location>
        <begin position="253"/>
        <end position="271"/>
    </location>
</feature>
<feature type="region of interest" description="Disordered" evidence="1">
    <location>
        <begin position="381"/>
        <end position="406"/>
    </location>
</feature>
<feature type="signal peptide" evidence="3">
    <location>
        <begin position="1"/>
        <end position="25"/>
    </location>
</feature>
<dbReference type="RefSeq" id="WP_139649526.1">
    <property type="nucleotide sequence ID" value="NZ_BAAAZS010000035.1"/>
</dbReference>
<dbReference type="OrthoDB" id="4147009at2"/>
<feature type="chain" id="PRO_5039533182" description="Type IV secretion system protein" evidence="3">
    <location>
        <begin position="26"/>
        <end position="483"/>
    </location>
</feature>
<name>A0A5C4URD3_9ACTN</name>
<comment type="caution">
    <text evidence="4">The sequence shown here is derived from an EMBL/GenBank/DDBJ whole genome shotgun (WGS) entry which is preliminary data.</text>
</comment>
<feature type="transmembrane region" description="Helical" evidence="2">
    <location>
        <begin position="164"/>
        <end position="182"/>
    </location>
</feature>
<protein>
    <recommendedName>
        <fullName evidence="6">Type IV secretion system protein</fullName>
    </recommendedName>
</protein>
<reference evidence="4 5" key="1">
    <citation type="submission" date="2019-06" db="EMBL/GenBank/DDBJ databases">
        <title>Draft genome of Streptomyces sedi sp. JCM16909.</title>
        <authorList>
            <person name="Klykleung N."/>
            <person name="Tanasupawat S."/>
            <person name="Kudo T."/>
            <person name="Yuki M."/>
            <person name="Ohkuma M."/>
        </authorList>
    </citation>
    <scope>NUCLEOTIDE SEQUENCE [LARGE SCALE GENOMIC DNA]</scope>
    <source>
        <strain evidence="4 5">JCM 16909</strain>
    </source>
</reference>
<feature type="transmembrane region" description="Helical" evidence="2">
    <location>
        <begin position="221"/>
        <end position="246"/>
    </location>
</feature>
<gene>
    <name evidence="4" type="ORF">FH715_25845</name>
</gene>
<feature type="compositionally biased region" description="Basic and acidic residues" evidence="1">
    <location>
        <begin position="457"/>
        <end position="477"/>
    </location>
</feature>
<proteinExistence type="predicted"/>
<evidence type="ECO:0000256" key="3">
    <source>
        <dbReference type="SAM" id="SignalP"/>
    </source>
</evidence>
<evidence type="ECO:0000256" key="2">
    <source>
        <dbReference type="SAM" id="Phobius"/>
    </source>
</evidence>
<evidence type="ECO:0000313" key="5">
    <source>
        <dbReference type="Proteomes" id="UP000311713"/>
    </source>
</evidence>
<keyword evidence="3" id="KW-0732">Signal</keyword>